<dbReference type="OrthoDB" id="9802640at2"/>
<dbReference type="GO" id="GO:0004519">
    <property type="term" value="F:endonuclease activity"/>
    <property type="evidence" value="ECO:0007669"/>
    <property type="project" value="InterPro"/>
</dbReference>
<dbReference type="Pfam" id="PF01844">
    <property type="entry name" value="HNH"/>
    <property type="match status" value="1"/>
</dbReference>
<feature type="domain" description="HNH nuclease" evidence="1">
    <location>
        <begin position="198"/>
        <end position="256"/>
    </location>
</feature>
<dbReference type="InterPro" id="IPR058712">
    <property type="entry name" value="SRA_ScoMcrA"/>
</dbReference>
<dbReference type="InterPro" id="IPR003615">
    <property type="entry name" value="HNH_nuc"/>
</dbReference>
<gene>
    <name evidence="2" type="ORF">EA58_21190</name>
</gene>
<dbReference type="Gene3D" id="1.10.30.50">
    <property type="match status" value="1"/>
</dbReference>
<organism evidence="2 3">
    <name type="scientific">Photobacterium galatheae</name>
    <dbReference type="NCBI Taxonomy" id="1654360"/>
    <lineage>
        <taxon>Bacteria</taxon>
        <taxon>Pseudomonadati</taxon>
        <taxon>Pseudomonadota</taxon>
        <taxon>Gammaproteobacteria</taxon>
        <taxon>Vibrionales</taxon>
        <taxon>Vibrionaceae</taxon>
        <taxon>Photobacterium</taxon>
    </lineage>
</organism>
<comment type="caution">
    <text evidence="2">The sequence shown here is derived from an EMBL/GenBank/DDBJ whole genome shotgun (WGS) entry which is preliminary data.</text>
</comment>
<dbReference type="CDD" id="cd00085">
    <property type="entry name" value="HNHc"/>
    <property type="match status" value="1"/>
</dbReference>
<accession>A0A066RHF4</accession>
<dbReference type="GO" id="GO:0003676">
    <property type="term" value="F:nucleic acid binding"/>
    <property type="evidence" value="ECO:0007669"/>
    <property type="project" value="InterPro"/>
</dbReference>
<evidence type="ECO:0000259" key="1">
    <source>
        <dbReference type="SMART" id="SM00507"/>
    </source>
</evidence>
<dbReference type="RefSeq" id="WP_036757285.1">
    <property type="nucleotide sequence ID" value="NZ_JAGSGC010000024.1"/>
</dbReference>
<sequence>MFTVGKEYHRQSEIHGVYKGQAQGGISTPSGLDAIFIFTGDGGEKHGYADDFGDDGIFYYTGEGQEGDMEMVRGNKAILNNMKDGRTIHIFEYVRKAYVRYNGSADCIGYHEEQRPDTHGTMRNAFIFHLMMHSQDEVEANTDHLPEVADVSKAQKPIEKELKKLKTLAELRKAALSISSASADTKTRQVATYYRSEALKKYVKARAKGNCEGCDTPAPFETKKGPYLEPHHVHRLADGGPDHPKFVIALCPTCHRRAHYAVDAAAFNQTLIEKLVGIEG</sequence>
<dbReference type="SMART" id="SM00507">
    <property type="entry name" value="HNHc"/>
    <property type="match status" value="1"/>
</dbReference>
<dbReference type="GO" id="GO:0008270">
    <property type="term" value="F:zinc ion binding"/>
    <property type="evidence" value="ECO:0007669"/>
    <property type="project" value="InterPro"/>
</dbReference>
<keyword evidence="3" id="KW-1185">Reference proteome</keyword>
<protein>
    <submittedName>
        <fullName evidence="2">HNH nuclease</fullName>
    </submittedName>
</protein>
<proteinExistence type="predicted"/>
<reference evidence="2 3" key="1">
    <citation type="submission" date="2014-04" db="EMBL/GenBank/DDBJ databases">
        <title>Draft genome sequence of Photobacterium halotolerans S2753: a solonamide, ngercheumicin and holomycin producer.</title>
        <authorList>
            <person name="Machado H.R."/>
            <person name="Gram L."/>
        </authorList>
    </citation>
    <scope>NUCLEOTIDE SEQUENCE [LARGE SCALE GENOMIC DNA]</scope>
    <source>
        <strain evidence="2 3">S2753</strain>
    </source>
</reference>
<dbReference type="STRING" id="1654360.EA58_21190"/>
<dbReference type="EMBL" id="JMIB01000045">
    <property type="protein sequence ID" value="KDM89724.1"/>
    <property type="molecule type" value="Genomic_DNA"/>
</dbReference>
<dbReference type="InterPro" id="IPR002711">
    <property type="entry name" value="HNH"/>
</dbReference>
<name>A0A066RHF4_9GAMM</name>
<dbReference type="Proteomes" id="UP000027192">
    <property type="component" value="Unassembled WGS sequence"/>
</dbReference>
<evidence type="ECO:0000313" key="3">
    <source>
        <dbReference type="Proteomes" id="UP000027192"/>
    </source>
</evidence>
<dbReference type="Pfam" id="PF26348">
    <property type="entry name" value="SRA_ScoMcrA"/>
    <property type="match status" value="1"/>
</dbReference>
<dbReference type="AlphaFoldDB" id="A0A066RHF4"/>
<evidence type="ECO:0000313" key="2">
    <source>
        <dbReference type="EMBL" id="KDM89724.1"/>
    </source>
</evidence>